<dbReference type="PANTHER" id="PTHR17609">
    <property type="entry name" value="HMG DOMAIN-CONTAINING PROTEIN 3"/>
    <property type="match status" value="1"/>
</dbReference>
<evidence type="ECO:0000313" key="1">
    <source>
        <dbReference type="Proteomes" id="UP000515129"/>
    </source>
</evidence>
<keyword evidence="1" id="KW-1185">Reference proteome</keyword>
<dbReference type="Proteomes" id="UP000515129">
    <property type="component" value="Chromosome 26"/>
</dbReference>
<name>A0A6P6JIX2_CARAU</name>
<gene>
    <name evidence="2 3 4" type="primary">LOC113044172</name>
</gene>
<protein>
    <submittedName>
        <fullName evidence="2 3">Uncharacterized protein LOC113044172</fullName>
    </submittedName>
</protein>
<dbReference type="GeneID" id="113044172"/>
<dbReference type="RefSeq" id="XP_026059651.1">
    <property type="nucleotide sequence ID" value="XM_026203866.1"/>
</dbReference>
<evidence type="ECO:0000313" key="3">
    <source>
        <dbReference type="RefSeq" id="XP_026059650.1"/>
    </source>
</evidence>
<reference evidence="2 3" key="1">
    <citation type="submission" date="2025-04" db="UniProtKB">
        <authorList>
            <consortium name="RefSeq"/>
        </authorList>
    </citation>
    <scope>IDENTIFICATION</scope>
    <source>
        <strain evidence="2 3">Wakin</strain>
        <tissue evidence="2 3">Muscle</tissue>
    </source>
</reference>
<dbReference type="RefSeq" id="XP_026059650.1">
    <property type="nucleotide sequence ID" value="XM_026203865.1"/>
</dbReference>
<dbReference type="OrthoDB" id="6159302at2759"/>
<dbReference type="RefSeq" id="XP_026059649.1">
    <property type="nucleotide sequence ID" value="XM_026203864.1"/>
</dbReference>
<accession>A0A6P6JIX2</accession>
<dbReference type="InterPro" id="IPR039598">
    <property type="entry name" value="HMGXB3"/>
</dbReference>
<proteinExistence type="predicted"/>
<sequence length="407" mass="45383">MHRTVLLQDEKIAFQRCQSCCSNYHCPFCGPKVFKPTMNLHVVDNHVCNHLSLAVHHEEFLIVKCNLQCREQAHFHCCYCPNTVIRKVQIVKHLASCKKRQVPPTEPATVEPATISEPVTCEPIVPSASVATSEPVAFKESAVAEGVPLPIKSLLVPKKLRIQKKVQCGHCGITVNKKNLDVHVKRKHAGKICDVMEDRHLPSECIDPVSGIYAVEKSFYRPCSVIHVQKKTSGPHPVVTCEMDECISSVEFAAQSGFQHFECIHLKSLQFCPWPNKIPVVLDEDVLVDMIAPNVFGEQTKATCVATKAAANLAGVPLSVELTIGGPSTKKYISVYESKVSYYSRLGRVIASYDSTRNTWHCPCAKPRGSCLHQNIARWHLFQLHKQLFVSLPVDRHAQCLAQEHAC</sequence>
<evidence type="ECO:0000313" key="2">
    <source>
        <dbReference type="RefSeq" id="XP_026059649.1"/>
    </source>
</evidence>
<dbReference type="PANTHER" id="PTHR17609:SF3">
    <property type="entry name" value="SAP DOMAIN-CONTAINING PROTEIN"/>
    <property type="match status" value="1"/>
</dbReference>
<organism evidence="1 4">
    <name type="scientific">Carassius auratus</name>
    <name type="common">Goldfish</name>
    <dbReference type="NCBI Taxonomy" id="7957"/>
    <lineage>
        <taxon>Eukaryota</taxon>
        <taxon>Metazoa</taxon>
        <taxon>Chordata</taxon>
        <taxon>Craniata</taxon>
        <taxon>Vertebrata</taxon>
        <taxon>Euteleostomi</taxon>
        <taxon>Actinopterygii</taxon>
        <taxon>Neopterygii</taxon>
        <taxon>Teleostei</taxon>
        <taxon>Ostariophysi</taxon>
        <taxon>Cypriniformes</taxon>
        <taxon>Cyprinidae</taxon>
        <taxon>Cyprininae</taxon>
        <taxon>Carassius</taxon>
    </lineage>
</organism>
<evidence type="ECO:0000313" key="4">
    <source>
        <dbReference type="RefSeq" id="XP_026059651.1"/>
    </source>
</evidence>
<dbReference type="AlphaFoldDB" id="A0A6P6JIX2"/>
<dbReference type="KEGG" id="caua:113044172"/>